<evidence type="ECO:0000313" key="2">
    <source>
        <dbReference type="Proteomes" id="UP001176059"/>
    </source>
</evidence>
<sequence length="103" mass="12197">MYTYHIHWKGWLKKKDEIYIQENYHLGLNSQDWEELYEVVCSSIDAAQIGISGKDFFRAIKKAHKEALVLVKKQWEITKKKRLREAKCEAQELAEAELEEGEI</sequence>
<gene>
    <name evidence="1" type="ORF">DFJ43DRAFT_1036488</name>
</gene>
<organism evidence="1 2">
    <name type="scientific">Lentinula guzmanii</name>
    <dbReference type="NCBI Taxonomy" id="2804957"/>
    <lineage>
        <taxon>Eukaryota</taxon>
        <taxon>Fungi</taxon>
        <taxon>Dikarya</taxon>
        <taxon>Basidiomycota</taxon>
        <taxon>Agaricomycotina</taxon>
        <taxon>Agaricomycetes</taxon>
        <taxon>Agaricomycetidae</taxon>
        <taxon>Agaricales</taxon>
        <taxon>Marasmiineae</taxon>
        <taxon>Omphalotaceae</taxon>
        <taxon>Lentinula</taxon>
    </lineage>
</organism>
<dbReference type="EMBL" id="JANVFO010000006">
    <property type="protein sequence ID" value="KAJ3736157.1"/>
    <property type="molecule type" value="Genomic_DNA"/>
</dbReference>
<dbReference type="Proteomes" id="UP001176059">
    <property type="component" value="Unassembled WGS sequence"/>
</dbReference>
<comment type="caution">
    <text evidence="1">The sequence shown here is derived from an EMBL/GenBank/DDBJ whole genome shotgun (WGS) entry which is preliminary data.</text>
</comment>
<evidence type="ECO:0000313" key="1">
    <source>
        <dbReference type="EMBL" id="KAJ3736157.1"/>
    </source>
</evidence>
<accession>A0AA38N4R9</accession>
<reference evidence="1" key="1">
    <citation type="submission" date="2022-08" db="EMBL/GenBank/DDBJ databases">
        <authorList>
            <consortium name="DOE Joint Genome Institute"/>
            <person name="Min B."/>
            <person name="Sierra-Patev S."/>
            <person name="Naranjo-Ortiz M."/>
            <person name="Looney B."/>
            <person name="Konkel Z."/>
            <person name="Slot J.C."/>
            <person name="Sakamoto Y."/>
            <person name="Steenwyk J.L."/>
            <person name="Rokas A."/>
            <person name="Carro J."/>
            <person name="Camarero S."/>
            <person name="Ferreira P."/>
            <person name="Molpeceres G."/>
            <person name="Ruiz-duenas F.J."/>
            <person name="Serrano A."/>
            <person name="Henrissat B."/>
            <person name="Drula E."/>
            <person name="Hughes K.W."/>
            <person name="Mata J.L."/>
            <person name="Ishikawa N.K."/>
            <person name="Vargas-Isla R."/>
            <person name="Ushijima S."/>
            <person name="Smith C.A."/>
            <person name="Ahrendt S."/>
            <person name="Andreopoulos W."/>
            <person name="He G."/>
            <person name="LaButti K."/>
            <person name="Lipzen A."/>
            <person name="Ng V."/>
            <person name="Riley R."/>
            <person name="Sandor L."/>
            <person name="Barry K."/>
            <person name="Martinez A.T."/>
            <person name="Xiao Y."/>
            <person name="Gibbons J.G."/>
            <person name="Terashima K."/>
            <person name="Hibbett D.S."/>
            <person name="Grigoriev I.V."/>
        </authorList>
    </citation>
    <scope>NUCLEOTIDE SEQUENCE</scope>
    <source>
        <strain evidence="1">ET3784</strain>
    </source>
</reference>
<keyword evidence="2" id="KW-1185">Reference proteome</keyword>
<reference evidence="1" key="2">
    <citation type="journal article" date="2023" name="Proc. Natl. Acad. Sci. U.S.A.">
        <title>A global phylogenomic analysis of the shiitake genus Lentinula.</title>
        <authorList>
            <person name="Sierra-Patev S."/>
            <person name="Min B."/>
            <person name="Naranjo-Ortiz M."/>
            <person name="Looney B."/>
            <person name="Konkel Z."/>
            <person name="Slot J.C."/>
            <person name="Sakamoto Y."/>
            <person name="Steenwyk J.L."/>
            <person name="Rokas A."/>
            <person name="Carro J."/>
            <person name="Camarero S."/>
            <person name="Ferreira P."/>
            <person name="Molpeceres G."/>
            <person name="Ruiz-Duenas F.J."/>
            <person name="Serrano A."/>
            <person name="Henrissat B."/>
            <person name="Drula E."/>
            <person name="Hughes K.W."/>
            <person name="Mata J.L."/>
            <person name="Ishikawa N.K."/>
            <person name="Vargas-Isla R."/>
            <person name="Ushijima S."/>
            <person name="Smith C.A."/>
            <person name="Donoghue J."/>
            <person name="Ahrendt S."/>
            <person name="Andreopoulos W."/>
            <person name="He G."/>
            <person name="LaButti K."/>
            <person name="Lipzen A."/>
            <person name="Ng V."/>
            <person name="Riley R."/>
            <person name="Sandor L."/>
            <person name="Barry K."/>
            <person name="Martinez A.T."/>
            <person name="Xiao Y."/>
            <person name="Gibbons J.G."/>
            <person name="Terashima K."/>
            <person name="Grigoriev I.V."/>
            <person name="Hibbett D."/>
        </authorList>
    </citation>
    <scope>NUCLEOTIDE SEQUENCE</scope>
    <source>
        <strain evidence="1">ET3784</strain>
    </source>
</reference>
<name>A0AA38N4R9_9AGAR</name>
<dbReference type="AlphaFoldDB" id="A0AA38N4R9"/>
<proteinExistence type="predicted"/>
<protein>
    <submittedName>
        <fullName evidence="1">Uncharacterized protein</fullName>
    </submittedName>
</protein>